<dbReference type="EMBL" id="JAKJXP020000053">
    <property type="protein sequence ID" value="KAK7751207.1"/>
    <property type="molecule type" value="Genomic_DNA"/>
</dbReference>
<feature type="region of interest" description="Disordered" evidence="1">
    <location>
        <begin position="212"/>
        <end position="269"/>
    </location>
</feature>
<accession>A0AAN9UQ25</accession>
<comment type="caution">
    <text evidence="2">The sequence shown here is derived from an EMBL/GenBank/DDBJ whole genome shotgun (WGS) entry which is preliminary data.</text>
</comment>
<keyword evidence="3" id="KW-1185">Reference proteome</keyword>
<protein>
    <submittedName>
        <fullName evidence="2">Uncharacterized protein</fullName>
    </submittedName>
</protein>
<organism evidence="2 3">
    <name type="scientific">Diatrype stigma</name>
    <dbReference type="NCBI Taxonomy" id="117547"/>
    <lineage>
        <taxon>Eukaryota</taxon>
        <taxon>Fungi</taxon>
        <taxon>Dikarya</taxon>
        <taxon>Ascomycota</taxon>
        <taxon>Pezizomycotina</taxon>
        <taxon>Sordariomycetes</taxon>
        <taxon>Xylariomycetidae</taxon>
        <taxon>Xylariales</taxon>
        <taxon>Diatrypaceae</taxon>
        <taxon>Diatrype</taxon>
    </lineage>
</organism>
<dbReference type="Proteomes" id="UP001320420">
    <property type="component" value="Unassembled WGS sequence"/>
</dbReference>
<reference evidence="2 3" key="1">
    <citation type="submission" date="2024-02" db="EMBL/GenBank/DDBJ databases">
        <title>De novo assembly and annotation of 12 fungi associated with fruit tree decline syndrome in Ontario, Canada.</title>
        <authorList>
            <person name="Sulman M."/>
            <person name="Ellouze W."/>
            <person name="Ilyukhin E."/>
        </authorList>
    </citation>
    <scope>NUCLEOTIDE SEQUENCE [LARGE SCALE GENOMIC DNA]</scope>
    <source>
        <strain evidence="2 3">M11/M66-122</strain>
    </source>
</reference>
<proteinExistence type="predicted"/>
<dbReference type="AlphaFoldDB" id="A0AAN9UQ25"/>
<evidence type="ECO:0000313" key="3">
    <source>
        <dbReference type="Proteomes" id="UP001320420"/>
    </source>
</evidence>
<dbReference type="PANTHER" id="PTHR21521:SF0">
    <property type="entry name" value="AMUN, ISOFORM A"/>
    <property type="match status" value="1"/>
</dbReference>
<evidence type="ECO:0000256" key="1">
    <source>
        <dbReference type="SAM" id="MobiDB-lite"/>
    </source>
</evidence>
<feature type="compositionally biased region" description="Basic and acidic residues" evidence="1">
    <location>
        <begin position="230"/>
        <end position="256"/>
    </location>
</feature>
<gene>
    <name evidence="2" type="ORF">SLS62_006893</name>
</gene>
<evidence type="ECO:0000313" key="2">
    <source>
        <dbReference type="EMBL" id="KAK7751207.1"/>
    </source>
</evidence>
<dbReference type="PANTHER" id="PTHR21521">
    <property type="entry name" value="AMUN, ISOFORM A"/>
    <property type="match status" value="1"/>
</dbReference>
<sequence length="269" mass="30037">MTTIRRATTPSPSSISAAEFRQLLGAYDSLVESTSSAKPAKGDHQRTLQQLDAFRYEEAVAEFQSENPKRPMNHDDVKLLVNWKLRHGKFRPTLMKLVSANDEVAVKDVIQQAMKQYWADRDVTRALNVITKLKGIGPATASLLLSVHDPGHVIFFSDEAFYWLCCEGKKAPIKYNMKEYTELSAAAESLTRRLQVRATDVEKAAYVLMRQEPPEAASTGGKDAAISETKPTKLELPKPSKEPGKRKVEAVGDKADQGQLRRSKRRKAP</sequence>
<name>A0AAN9UQ25_9PEZI</name>